<sequence>MIRLRKVHVLCGLLDFATGRLVITVDHMRCEKGSHSPMGRLVLPKGTCEHGPVAHYDSDDPRLEPVAAALAAVKRAEKQLAAKKDQLAGAVADAVRAGVRPSAIVKKTEYSAESIRQMLRAKEVDPLRPPTVTSIRKLQELQDARDES</sequence>
<organism evidence="3 4">
    <name type="scientific">Catenulispora acidiphila (strain DSM 44928 / JCM 14897 / NBRC 102108 / NRRL B-24433 / ID139908)</name>
    <dbReference type="NCBI Taxonomy" id="479433"/>
    <lineage>
        <taxon>Bacteria</taxon>
        <taxon>Bacillati</taxon>
        <taxon>Actinomycetota</taxon>
        <taxon>Actinomycetes</taxon>
        <taxon>Catenulisporales</taxon>
        <taxon>Catenulisporaceae</taxon>
        <taxon>Catenulispora</taxon>
    </lineage>
</organism>
<gene>
    <name evidence="3" type="ordered locus">Caci_3027</name>
</gene>
<dbReference type="HOGENOM" id="CLU_1755550_0_0_11"/>
<dbReference type="EMBL" id="CP001700">
    <property type="protein sequence ID" value="ACU71936.1"/>
    <property type="molecule type" value="Genomic_DNA"/>
</dbReference>
<accession>C7Q4G7</accession>
<feature type="coiled-coil region" evidence="1">
    <location>
        <begin position="66"/>
        <end position="93"/>
    </location>
</feature>
<dbReference type="STRING" id="479433.Caci_3027"/>
<protein>
    <submittedName>
        <fullName evidence="3">Uncharacterized protein</fullName>
    </submittedName>
</protein>
<evidence type="ECO:0000256" key="2">
    <source>
        <dbReference type="SAM" id="MobiDB-lite"/>
    </source>
</evidence>
<reference evidence="3 4" key="1">
    <citation type="journal article" date="2009" name="Stand. Genomic Sci.">
        <title>Complete genome sequence of Catenulispora acidiphila type strain (ID 139908).</title>
        <authorList>
            <person name="Copeland A."/>
            <person name="Lapidus A."/>
            <person name="Glavina Del Rio T."/>
            <person name="Nolan M."/>
            <person name="Lucas S."/>
            <person name="Chen F."/>
            <person name="Tice H."/>
            <person name="Cheng J.F."/>
            <person name="Bruce D."/>
            <person name="Goodwin L."/>
            <person name="Pitluck S."/>
            <person name="Mikhailova N."/>
            <person name="Pati A."/>
            <person name="Ivanova N."/>
            <person name="Mavromatis K."/>
            <person name="Chen A."/>
            <person name="Palaniappan K."/>
            <person name="Chain P."/>
            <person name="Land M."/>
            <person name="Hauser L."/>
            <person name="Chang Y.J."/>
            <person name="Jeffries C.D."/>
            <person name="Chertkov O."/>
            <person name="Brettin T."/>
            <person name="Detter J.C."/>
            <person name="Han C."/>
            <person name="Ali Z."/>
            <person name="Tindall B.J."/>
            <person name="Goker M."/>
            <person name="Bristow J."/>
            <person name="Eisen J.A."/>
            <person name="Markowitz V."/>
            <person name="Hugenholtz P."/>
            <person name="Kyrpides N.C."/>
            <person name="Klenk H.P."/>
        </authorList>
    </citation>
    <scope>NUCLEOTIDE SEQUENCE [LARGE SCALE GENOMIC DNA]</scope>
    <source>
        <strain evidence="4">DSM 44928 / JCM 14897 / NBRC 102108 / NRRL B-24433 / ID139908</strain>
    </source>
</reference>
<dbReference type="Proteomes" id="UP000000851">
    <property type="component" value="Chromosome"/>
</dbReference>
<keyword evidence="1" id="KW-0175">Coiled coil</keyword>
<evidence type="ECO:0000313" key="3">
    <source>
        <dbReference type="EMBL" id="ACU71936.1"/>
    </source>
</evidence>
<dbReference type="KEGG" id="cai:Caci_3027"/>
<evidence type="ECO:0000313" key="4">
    <source>
        <dbReference type="Proteomes" id="UP000000851"/>
    </source>
</evidence>
<dbReference type="InParanoid" id="C7Q4G7"/>
<evidence type="ECO:0000256" key="1">
    <source>
        <dbReference type="SAM" id="Coils"/>
    </source>
</evidence>
<dbReference type="AlphaFoldDB" id="C7Q4G7"/>
<feature type="compositionally biased region" description="Basic and acidic residues" evidence="2">
    <location>
        <begin position="137"/>
        <end position="148"/>
    </location>
</feature>
<name>C7Q4G7_CATAD</name>
<keyword evidence="4" id="KW-1185">Reference proteome</keyword>
<proteinExistence type="predicted"/>
<feature type="region of interest" description="Disordered" evidence="2">
    <location>
        <begin position="121"/>
        <end position="148"/>
    </location>
</feature>